<protein>
    <recommendedName>
        <fullName evidence="3">Transposase IS200-like domain-containing protein</fullName>
    </recommendedName>
</protein>
<accession>A0ABU5DS03</accession>
<reference evidence="1 2" key="1">
    <citation type="submission" date="2023-11" db="EMBL/GenBank/DDBJ databases">
        <title>Paucibacter sp. nov., isolated from fresh soil in Korea.</title>
        <authorList>
            <person name="Le N.T.T."/>
        </authorList>
    </citation>
    <scope>NUCLEOTIDE SEQUENCE [LARGE SCALE GENOMIC DNA]</scope>
    <source>
        <strain evidence="1 2">R3-3</strain>
    </source>
</reference>
<keyword evidence="2" id="KW-1185">Reference proteome</keyword>
<proteinExistence type="predicted"/>
<organism evidence="1 2">
    <name type="scientific">Roseateles agri</name>
    <dbReference type="NCBI Taxonomy" id="3098619"/>
    <lineage>
        <taxon>Bacteria</taxon>
        <taxon>Pseudomonadati</taxon>
        <taxon>Pseudomonadota</taxon>
        <taxon>Betaproteobacteria</taxon>
        <taxon>Burkholderiales</taxon>
        <taxon>Sphaerotilaceae</taxon>
        <taxon>Roseateles</taxon>
    </lineage>
</organism>
<evidence type="ECO:0008006" key="3">
    <source>
        <dbReference type="Google" id="ProtNLM"/>
    </source>
</evidence>
<dbReference type="Proteomes" id="UP001285263">
    <property type="component" value="Unassembled WGS sequence"/>
</dbReference>
<dbReference type="RefSeq" id="WP_320427068.1">
    <property type="nucleotide sequence ID" value="NZ_JAXCLA010000013.1"/>
</dbReference>
<evidence type="ECO:0000313" key="2">
    <source>
        <dbReference type="Proteomes" id="UP001285263"/>
    </source>
</evidence>
<dbReference type="EMBL" id="JAXCLA010000013">
    <property type="protein sequence ID" value="MDY0749102.1"/>
    <property type="molecule type" value="Genomic_DNA"/>
</dbReference>
<name>A0ABU5DS03_9BURK</name>
<comment type="caution">
    <text evidence="1">The sequence shown here is derived from an EMBL/GenBank/DDBJ whole genome shotgun (WGS) entry which is preliminary data.</text>
</comment>
<gene>
    <name evidence="1" type="ORF">SNE35_31690</name>
</gene>
<evidence type="ECO:0000313" key="1">
    <source>
        <dbReference type="EMBL" id="MDY0749102.1"/>
    </source>
</evidence>
<sequence>MSNQIAVTRDAKETETWSLCWQAAVGRDLFCHPAIVQRIQTRLIAAHERRGRVLIDFIVLPAEIHAISQLRVGDSVAGVARSFGTVVSRWVRRVQPLRSPVLAGPYSAQRLDSDDAVRQEIRMFAWRPVFTGASPKRNYYPNAALRYVLGLKPSRDFETEPMLSYFGDATKAGRKSLTKWLAKPPSVETWRAWEMAKGLKLAIGDDGSGQAAARKVEAAAALLIAAGGGYGVEGALALLAKWVSTKISPSEEIDLHVGNDALAARGRALVAGLAVAHRLCSAATVARYFGKAKATLSERMTRCKAHPADRLILRAAPQRIAEEVAALRRSAATPSGAAERR</sequence>